<dbReference type="SUPFAM" id="SSF103481">
    <property type="entry name" value="Multidrug resistance efflux transporter EmrE"/>
    <property type="match status" value="1"/>
</dbReference>
<keyword evidence="4 6" id="KW-1133">Transmembrane helix</keyword>
<feature type="transmembrane region" description="Helical" evidence="6">
    <location>
        <begin position="26"/>
        <end position="47"/>
    </location>
</feature>
<dbReference type="Proteomes" id="UP000320390">
    <property type="component" value="Chromosome"/>
</dbReference>
<dbReference type="OrthoDB" id="1412048at2"/>
<feature type="transmembrane region" description="Helical" evidence="6">
    <location>
        <begin position="116"/>
        <end position="133"/>
    </location>
</feature>
<dbReference type="InterPro" id="IPR051258">
    <property type="entry name" value="Diverse_Substrate_Transporter"/>
</dbReference>
<evidence type="ECO:0000313" key="9">
    <source>
        <dbReference type="Proteomes" id="UP000320390"/>
    </source>
</evidence>
<feature type="transmembrane region" description="Helical" evidence="6">
    <location>
        <begin position="145"/>
        <end position="163"/>
    </location>
</feature>
<evidence type="ECO:0000256" key="1">
    <source>
        <dbReference type="ARBA" id="ARBA00004651"/>
    </source>
</evidence>
<dbReference type="PANTHER" id="PTHR42920:SF5">
    <property type="entry name" value="EAMA DOMAIN-CONTAINING PROTEIN"/>
    <property type="match status" value="1"/>
</dbReference>
<reference evidence="8 9" key="1">
    <citation type="submission" date="2019-02" db="EMBL/GenBank/DDBJ databases">
        <title>Deep-cultivation of Planctomycetes and their phenomic and genomic characterization uncovers novel biology.</title>
        <authorList>
            <person name="Wiegand S."/>
            <person name="Jogler M."/>
            <person name="Boedeker C."/>
            <person name="Pinto D."/>
            <person name="Vollmers J."/>
            <person name="Rivas-Marin E."/>
            <person name="Kohn T."/>
            <person name="Peeters S.H."/>
            <person name="Heuer A."/>
            <person name="Rast P."/>
            <person name="Oberbeckmann S."/>
            <person name="Bunk B."/>
            <person name="Jeske O."/>
            <person name="Meyerdierks A."/>
            <person name="Storesund J.E."/>
            <person name="Kallscheuer N."/>
            <person name="Luecker S."/>
            <person name="Lage O.M."/>
            <person name="Pohl T."/>
            <person name="Merkel B.J."/>
            <person name="Hornburger P."/>
            <person name="Mueller R.-W."/>
            <person name="Bruemmer F."/>
            <person name="Labrenz M."/>
            <person name="Spormann A.M."/>
            <person name="Op den Camp H."/>
            <person name="Overmann J."/>
            <person name="Amann R."/>
            <person name="Jetten M.S.M."/>
            <person name="Mascher T."/>
            <person name="Medema M.H."/>
            <person name="Devos D.P."/>
            <person name="Kaster A.-K."/>
            <person name="Ovreas L."/>
            <person name="Rohde M."/>
            <person name="Galperin M.Y."/>
            <person name="Jogler C."/>
        </authorList>
    </citation>
    <scope>NUCLEOTIDE SEQUENCE [LARGE SCALE GENOMIC DNA]</scope>
    <source>
        <strain evidence="8 9">Poly30</strain>
    </source>
</reference>
<evidence type="ECO:0000256" key="3">
    <source>
        <dbReference type="ARBA" id="ARBA00022692"/>
    </source>
</evidence>
<feature type="transmembrane region" description="Helical" evidence="6">
    <location>
        <begin position="272"/>
        <end position="291"/>
    </location>
</feature>
<feature type="domain" description="EamA" evidence="7">
    <location>
        <begin position="2"/>
        <end position="130"/>
    </location>
</feature>
<proteinExistence type="predicted"/>
<keyword evidence="5 6" id="KW-0472">Membrane</keyword>
<accession>A0A518ESU8</accession>
<evidence type="ECO:0000313" key="8">
    <source>
        <dbReference type="EMBL" id="QDV07169.1"/>
    </source>
</evidence>
<gene>
    <name evidence="8" type="ORF">Poly30_26880</name>
</gene>
<sequence>MLLLVLASLLWSVSFALIKSSGIHPDVLSAARLGLAALLFVPLLVRGRQRTNAMEASSLAWKLIGIGAIQFGLMYVLVMRSYAFLAGHEVALLTVTTPIFIVLFEALLARRVAARAVLAAWMAVAAALVLRWPEEGGLGGLDSSGLLLVGAANAAWALGQILYRRVAPPGAEPGARLPLRLFGWMYVGAVAVAGPWAALHTSAADWQLDQSQSWKVLYLGLVPSGLAFYLWNRGAVDVGVGALAVMNNLKVPLAVAVALAPPFSESFDGARLGLSAVLLTLALGVATWRSGPHATGSTRP</sequence>
<keyword evidence="2" id="KW-1003">Cell membrane</keyword>
<evidence type="ECO:0000256" key="6">
    <source>
        <dbReference type="SAM" id="Phobius"/>
    </source>
</evidence>
<dbReference type="Pfam" id="PF00892">
    <property type="entry name" value="EamA"/>
    <property type="match status" value="1"/>
</dbReference>
<organism evidence="8 9">
    <name type="scientific">Saltatorellus ferox</name>
    <dbReference type="NCBI Taxonomy" id="2528018"/>
    <lineage>
        <taxon>Bacteria</taxon>
        <taxon>Pseudomonadati</taxon>
        <taxon>Planctomycetota</taxon>
        <taxon>Planctomycetia</taxon>
        <taxon>Planctomycetia incertae sedis</taxon>
        <taxon>Saltatorellus</taxon>
    </lineage>
</organism>
<feature type="transmembrane region" description="Helical" evidence="6">
    <location>
        <begin position="59"/>
        <end position="78"/>
    </location>
</feature>
<dbReference type="RefSeq" id="WP_145197996.1">
    <property type="nucleotide sequence ID" value="NZ_CP036434.1"/>
</dbReference>
<dbReference type="EMBL" id="CP036434">
    <property type="protein sequence ID" value="QDV07169.1"/>
    <property type="molecule type" value="Genomic_DNA"/>
</dbReference>
<evidence type="ECO:0000256" key="5">
    <source>
        <dbReference type="ARBA" id="ARBA00023136"/>
    </source>
</evidence>
<evidence type="ECO:0000259" key="7">
    <source>
        <dbReference type="Pfam" id="PF00892"/>
    </source>
</evidence>
<dbReference type="PANTHER" id="PTHR42920">
    <property type="entry name" value="OS03G0707200 PROTEIN-RELATED"/>
    <property type="match status" value="1"/>
</dbReference>
<feature type="transmembrane region" description="Helical" evidence="6">
    <location>
        <begin position="215"/>
        <end position="231"/>
    </location>
</feature>
<feature type="transmembrane region" description="Helical" evidence="6">
    <location>
        <begin position="184"/>
        <end position="203"/>
    </location>
</feature>
<dbReference type="AlphaFoldDB" id="A0A518ESU8"/>
<dbReference type="InterPro" id="IPR000620">
    <property type="entry name" value="EamA_dom"/>
</dbReference>
<comment type="subcellular location">
    <subcellularLocation>
        <location evidence="1">Cell membrane</location>
        <topology evidence="1">Multi-pass membrane protein</topology>
    </subcellularLocation>
</comment>
<feature type="transmembrane region" description="Helical" evidence="6">
    <location>
        <begin position="238"/>
        <end position="260"/>
    </location>
</feature>
<evidence type="ECO:0000256" key="2">
    <source>
        <dbReference type="ARBA" id="ARBA00022475"/>
    </source>
</evidence>
<dbReference type="InterPro" id="IPR037185">
    <property type="entry name" value="EmrE-like"/>
</dbReference>
<evidence type="ECO:0000256" key="4">
    <source>
        <dbReference type="ARBA" id="ARBA00022989"/>
    </source>
</evidence>
<keyword evidence="9" id="KW-1185">Reference proteome</keyword>
<keyword evidence="3 6" id="KW-0812">Transmembrane</keyword>
<dbReference type="GO" id="GO:0005886">
    <property type="term" value="C:plasma membrane"/>
    <property type="evidence" value="ECO:0007669"/>
    <property type="project" value="UniProtKB-SubCell"/>
</dbReference>
<feature type="transmembrane region" description="Helical" evidence="6">
    <location>
        <begin position="90"/>
        <end position="109"/>
    </location>
</feature>
<name>A0A518ESU8_9BACT</name>
<protein>
    <submittedName>
        <fullName evidence="8">EamA-like transporter family protein</fullName>
    </submittedName>
</protein>